<dbReference type="AlphaFoldDB" id="A0A1V8RPZ2"/>
<reference evidence="2 3" key="1">
    <citation type="journal article" date="2016" name="Int. J. Syst. Evol. Microbiol.">
        <title>Pseudaminobacter manganicus sp. nov., isolated from sludge of a manganese mine.</title>
        <authorList>
            <person name="Li J."/>
            <person name="Huang J."/>
            <person name="Liao S."/>
            <person name="Wang G."/>
        </authorList>
    </citation>
    <scope>NUCLEOTIDE SEQUENCE [LARGE SCALE GENOMIC DNA]</scope>
    <source>
        <strain evidence="2 3">JH-7</strain>
    </source>
</reference>
<gene>
    <name evidence="2" type="ORF">BFN67_18935</name>
</gene>
<feature type="compositionally biased region" description="Polar residues" evidence="1">
    <location>
        <begin position="1"/>
        <end position="11"/>
    </location>
</feature>
<dbReference type="OrthoDB" id="7059994at2"/>
<evidence type="ECO:0000256" key="1">
    <source>
        <dbReference type="SAM" id="MobiDB-lite"/>
    </source>
</evidence>
<comment type="caution">
    <text evidence="2">The sequence shown here is derived from an EMBL/GenBank/DDBJ whole genome shotgun (WGS) entry which is preliminary data.</text>
</comment>
<evidence type="ECO:0000313" key="2">
    <source>
        <dbReference type="EMBL" id="OQM75238.1"/>
    </source>
</evidence>
<feature type="compositionally biased region" description="Basic and acidic residues" evidence="1">
    <location>
        <begin position="13"/>
        <end position="35"/>
    </location>
</feature>
<dbReference type="STRING" id="1873176.BFN67_18935"/>
<name>A0A1V8RPZ2_9HYPH</name>
<accession>A0A1V8RPZ2</accession>
<protein>
    <submittedName>
        <fullName evidence="2">Uncharacterized protein</fullName>
    </submittedName>
</protein>
<dbReference type="Proteomes" id="UP000191905">
    <property type="component" value="Unassembled WGS sequence"/>
</dbReference>
<dbReference type="EMBL" id="MDET01000018">
    <property type="protein sequence ID" value="OQM75238.1"/>
    <property type="molecule type" value="Genomic_DNA"/>
</dbReference>
<evidence type="ECO:0000313" key="3">
    <source>
        <dbReference type="Proteomes" id="UP000191905"/>
    </source>
</evidence>
<dbReference type="RefSeq" id="WP_139789161.1">
    <property type="nucleotide sequence ID" value="NZ_MDET01000018.1"/>
</dbReference>
<proteinExistence type="predicted"/>
<feature type="region of interest" description="Disordered" evidence="1">
    <location>
        <begin position="1"/>
        <end position="35"/>
    </location>
</feature>
<sequence>MRQSIETSSGSVGDREARQMEAHEDASTPSRDIHHDPWLIPASADLMSLAMSILKNLETIRPKTSRQRSNAKERRRDIVMNVVASLALIARHYPEGTRLAISAENTKRTRYDRIGVSREVFMQMVREMEAARYLIRHKGARRQARTTIEPTLHFCHLVSDMEIWFGRAEGAETIILKASTGRDRPKVLIDYEDTAETETMQAEMAIVNTMLGGADIKLGTVPTPAPPFLTRRFQIDNPDEPHTFDQHGRLYGGFWMSMEKTERHLLSVNGEPVTDLDFTGMFVQLAYREAGLALPNSDPYEGIEGLPRAAAKLGISALLCRSGPMCRLPKGIRELVGNAWSAKRLSAALEERHPGIANLFGKGLGLRLMKTESEILLAALGQLFAQGIPALPMHDGLMVPASSEEAAQRAMARASISVIGVALPIAKKRIARPNNDNSPPMD</sequence>
<organism evidence="2 3">
    <name type="scientific">Manganibacter manganicus</name>
    <dbReference type="NCBI Taxonomy" id="1873176"/>
    <lineage>
        <taxon>Bacteria</taxon>
        <taxon>Pseudomonadati</taxon>
        <taxon>Pseudomonadota</taxon>
        <taxon>Alphaproteobacteria</taxon>
        <taxon>Hyphomicrobiales</taxon>
        <taxon>Phyllobacteriaceae</taxon>
        <taxon>Manganibacter</taxon>
    </lineage>
</organism>
<keyword evidence="3" id="KW-1185">Reference proteome</keyword>